<dbReference type="InterPro" id="IPR027417">
    <property type="entry name" value="P-loop_NTPase"/>
</dbReference>
<evidence type="ECO:0000313" key="4">
    <source>
        <dbReference type="Proteomes" id="UP001465755"/>
    </source>
</evidence>
<evidence type="ECO:0000259" key="2">
    <source>
        <dbReference type="PROSITE" id="PS50800"/>
    </source>
</evidence>
<evidence type="ECO:0000256" key="1">
    <source>
        <dbReference type="SAM" id="MobiDB-lite"/>
    </source>
</evidence>
<proteinExistence type="predicted"/>
<accession>A0AAW1P1D6</accession>
<feature type="compositionally biased region" description="Low complexity" evidence="1">
    <location>
        <begin position="113"/>
        <end position="124"/>
    </location>
</feature>
<keyword evidence="4" id="KW-1185">Reference proteome</keyword>
<dbReference type="InterPro" id="IPR003034">
    <property type="entry name" value="SAP_dom"/>
</dbReference>
<dbReference type="Gene3D" id="3.40.50.300">
    <property type="entry name" value="P-loop containing nucleotide triphosphate hydrolases"/>
    <property type="match status" value="1"/>
</dbReference>
<evidence type="ECO:0000313" key="3">
    <source>
        <dbReference type="EMBL" id="KAK9804144.1"/>
    </source>
</evidence>
<feature type="region of interest" description="Disordered" evidence="1">
    <location>
        <begin position="41"/>
        <end position="134"/>
    </location>
</feature>
<gene>
    <name evidence="3" type="ORF">WJX73_004750</name>
</gene>
<dbReference type="SUPFAM" id="SSF52540">
    <property type="entry name" value="P-loop containing nucleoside triphosphate hydrolases"/>
    <property type="match status" value="1"/>
</dbReference>
<reference evidence="3 4" key="1">
    <citation type="journal article" date="2024" name="Nat. Commun.">
        <title>Phylogenomics reveals the evolutionary origins of lichenization in chlorophyte algae.</title>
        <authorList>
            <person name="Puginier C."/>
            <person name="Libourel C."/>
            <person name="Otte J."/>
            <person name="Skaloud P."/>
            <person name="Haon M."/>
            <person name="Grisel S."/>
            <person name="Petersen M."/>
            <person name="Berrin J.G."/>
            <person name="Delaux P.M."/>
            <person name="Dal Grande F."/>
            <person name="Keller J."/>
        </authorList>
    </citation>
    <scope>NUCLEOTIDE SEQUENCE [LARGE SCALE GENOMIC DNA]</scope>
    <source>
        <strain evidence="3 4">SAG 2036</strain>
    </source>
</reference>
<comment type="caution">
    <text evidence="3">The sequence shown here is derived from an EMBL/GenBank/DDBJ whole genome shotgun (WGS) entry which is preliminary data.</text>
</comment>
<feature type="domain" description="SAP" evidence="2">
    <location>
        <begin position="13"/>
        <end position="47"/>
    </location>
</feature>
<organism evidence="3 4">
    <name type="scientific">Symbiochloris irregularis</name>
    <dbReference type="NCBI Taxonomy" id="706552"/>
    <lineage>
        <taxon>Eukaryota</taxon>
        <taxon>Viridiplantae</taxon>
        <taxon>Chlorophyta</taxon>
        <taxon>core chlorophytes</taxon>
        <taxon>Trebouxiophyceae</taxon>
        <taxon>Trebouxiales</taxon>
        <taxon>Trebouxiaceae</taxon>
        <taxon>Symbiochloris</taxon>
    </lineage>
</organism>
<dbReference type="PROSITE" id="PS50800">
    <property type="entry name" value="SAP"/>
    <property type="match status" value="1"/>
</dbReference>
<protein>
    <recommendedName>
        <fullName evidence="2">SAP domain-containing protein</fullName>
    </recommendedName>
</protein>
<name>A0AAW1P1D6_9CHLO</name>
<dbReference type="AlphaFoldDB" id="A0AAW1P1D6"/>
<dbReference type="EMBL" id="JALJOQ010000052">
    <property type="protein sequence ID" value="KAK9804144.1"/>
    <property type="molecule type" value="Genomic_DNA"/>
</dbReference>
<sequence length="473" mass="51223">MTDPAGPLTKSEVEALPYHELQAALRLRGLRAKGPTAELKERLLQYDGPEAATELTAGSSDEAQPQPKRRGRPPKTPKAAAQDEEDSDSDEDEDTNDHLPSAQASRATKAKRPTTGATGTPAAALSKAQHTAGRMTTTAGHVAGQVADGVKSAVKSAQQAVHQSAEKVQEVWTSTRKQLTRTFTHTPEGNTAQRSTRRWPQLDTVRHNVAHQAKRTYGFAKHTLHQAAAAVPRQARYITNWLHTQKARLRFVFAGQQDPNAPRCNRQLNFTSLDTVLDRKPEWVGVRESLHEVWDGVRHNDAKGIGVLLAGPTGAGLVPGMSAVQAVKDSLLAGTNCENCFLSFKSADLPKSAGELQSKLAKFLIRCPNGIVMVSDLHSLPSSVLSVFNNALSESGHFTDFGRQVAASNALYVFTIEVDVNLLTPASEEALAKKVKKALVDRLAHSQDLTKVAEAFRRRLDVVAPLAPLVNLN</sequence>
<feature type="compositionally biased region" description="Acidic residues" evidence="1">
    <location>
        <begin position="82"/>
        <end position="95"/>
    </location>
</feature>
<dbReference type="Proteomes" id="UP001465755">
    <property type="component" value="Unassembled WGS sequence"/>
</dbReference>